<feature type="non-terminal residue" evidence="2">
    <location>
        <position position="1"/>
    </location>
</feature>
<proteinExistence type="predicted"/>
<evidence type="ECO:0000313" key="2">
    <source>
        <dbReference type="EMBL" id="KAG9699275.1"/>
    </source>
</evidence>
<accession>A0A9P8EUG1</accession>
<dbReference type="EMBL" id="JAHFXF010000036">
    <property type="protein sequence ID" value="KAG9699275.1"/>
    <property type="molecule type" value="Genomic_DNA"/>
</dbReference>
<feature type="compositionally biased region" description="Basic and acidic residues" evidence="1">
    <location>
        <begin position="12"/>
        <end position="23"/>
    </location>
</feature>
<gene>
    <name evidence="2" type="ORF">KCU76_g1623</name>
</gene>
<organism evidence="2 3">
    <name type="scientific">Aureobasidium melanogenum</name>
    <name type="common">Aureobasidium pullulans var. melanogenum</name>
    <dbReference type="NCBI Taxonomy" id="46634"/>
    <lineage>
        <taxon>Eukaryota</taxon>
        <taxon>Fungi</taxon>
        <taxon>Dikarya</taxon>
        <taxon>Ascomycota</taxon>
        <taxon>Pezizomycotina</taxon>
        <taxon>Dothideomycetes</taxon>
        <taxon>Dothideomycetidae</taxon>
        <taxon>Dothideales</taxon>
        <taxon>Saccotheciaceae</taxon>
        <taxon>Aureobasidium</taxon>
    </lineage>
</organism>
<evidence type="ECO:0000256" key="1">
    <source>
        <dbReference type="SAM" id="MobiDB-lite"/>
    </source>
</evidence>
<dbReference type="AlphaFoldDB" id="A0A9P8EUG1"/>
<sequence>MNDHALQGDSSVDERHSHHDESLKQAELNARAMHKRTKELQTKREALYRERKEIDVEGLNHYRKWVRCNQQYLLLQKRMGNTAGLLVLDANDTVQLQNVSTLLALDTERVKAQLAMTQIQKRLLETQEALKEFYIEGAKLMGIEEEPVFARQMQWFAEQEKREHKTRKDLGEQMLKRAIG</sequence>
<feature type="region of interest" description="Disordered" evidence="1">
    <location>
        <begin position="1"/>
        <end position="23"/>
    </location>
</feature>
<evidence type="ECO:0000313" key="3">
    <source>
        <dbReference type="Proteomes" id="UP000779574"/>
    </source>
</evidence>
<dbReference type="Proteomes" id="UP000779574">
    <property type="component" value="Unassembled WGS sequence"/>
</dbReference>
<protein>
    <submittedName>
        <fullName evidence="2">Uncharacterized protein</fullName>
    </submittedName>
</protein>
<reference evidence="2" key="2">
    <citation type="submission" date="2021-08" db="EMBL/GenBank/DDBJ databases">
        <authorList>
            <person name="Gostincar C."/>
            <person name="Sun X."/>
            <person name="Song Z."/>
            <person name="Gunde-Cimerman N."/>
        </authorList>
    </citation>
    <scope>NUCLEOTIDE SEQUENCE</scope>
    <source>
        <strain evidence="2">EXF-9911</strain>
    </source>
</reference>
<comment type="caution">
    <text evidence="2">The sequence shown here is derived from an EMBL/GenBank/DDBJ whole genome shotgun (WGS) entry which is preliminary data.</text>
</comment>
<reference evidence="2" key="1">
    <citation type="journal article" date="2021" name="J Fungi (Basel)">
        <title>Virulence traits and population genomics of the black yeast Aureobasidium melanogenum.</title>
        <authorList>
            <person name="Cernosa A."/>
            <person name="Sun X."/>
            <person name="Gostincar C."/>
            <person name="Fang C."/>
            <person name="Gunde-Cimerman N."/>
            <person name="Song Z."/>
        </authorList>
    </citation>
    <scope>NUCLEOTIDE SEQUENCE</scope>
    <source>
        <strain evidence="2">EXF-9911</strain>
    </source>
</reference>
<name>A0A9P8EUG1_AURME</name>